<reference evidence="12" key="1">
    <citation type="journal article" date="2019" name="Int. J. Syst. Evol. Microbiol.">
        <title>The Global Catalogue of Microorganisms (GCM) 10K type strain sequencing project: providing services to taxonomists for standard genome sequencing and annotation.</title>
        <authorList>
            <consortium name="The Broad Institute Genomics Platform"/>
            <consortium name="The Broad Institute Genome Sequencing Center for Infectious Disease"/>
            <person name="Wu L."/>
            <person name="Ma J."/>
        </authorList>
    </citation>
    <scope>NUCLEOTIDE SEQUENCE [LARGE SCALE GENOMIC DNA]</scope>
    <source>
        <strain evidence="12">JCM 4316</strain>
    </source>
</reference>
<dbReference type="PANTHER" id="PTHR30614:SF0">
    <property type="entry name" value="L-CYSTINE TRANSPORT SYSTEM PERMEASE PROTEIN TCYL"/>
    <property type="match status" value="1"/>
</dbReference>
<dbReference type="EMBL" id="BAAASD010000008">
    <property type="protein sequence ID" value="GAA2340543.1"/>
    <property type="molecule type" value="Genomic_DNA"/>
</dbReference>
<comment type="caution">
    <text evidence="11">The sequence shown here is derived from an EMBL/GenBank/DDBJ whole genome shotgun (WGS) entry which is preliminary data.</text>
</comment>
<dbReference type="InterPro" id="IPR035906">
    <property type="entry name" value="MetI-like_sf"/>
</dbReference>
<evidence type="ECO:0000256" key="1">
    <source>
        <dbReference type="ARBA" id="ARBA00004651"/>
    </source>
</evidence>
<evidence type="ECO:0000259" key="9">
    <source>
        <dbReference type="PROSITE" id="PS50928"/>
    </source>
</evidence>
<dbReference type="Pfam" id="PF00583">
    <property type="entry name" value="Acetyltransf_1"/>
    <property type="match status" value="1"/>
</dbReference>
<dbReference type="Pfam" id="PF00528">
    <property type="entry name" value="BPD_transp_1"/>
    <property type="match status" value="1"/>
</dbReference>
<keyword evidence="7 8" id="KW-0472">Membrane</keyword>
<dbReference type="InterPro" id="IPR010065">
    <property type="entry name" value="AA_ABC_transptr_permease_3TM"/>
</dbReference>
<dbReference type="Gene3D" id="1.10.3720.10">
    <property type="entry name" value="MetI-like"/>
    <property type="match status" value="1"/>
</dbReference>
<keyword evidence="6 8" id="KW-1133">Transmembrane helix</keyword>
<evidence type="ECO:0000313" key="11">
    <source>
        <dbReference type="EMBL" id="GAA2340543.1"/>
    </source>
</evidence>
<feature type="transmembrane region" description="Helical" evidence="8">
    <location>
        <begin position="419"/>
        <end position="439"/>
    </location>
</feature>
<feature type="domain" description="ABC transmembrane type-1" evidence="9">
    <location>
        <begin position="267"/>
        <end position="473"/>
    </location>
</feature>
<dbReference type="CDD" id="cd04301">
    <property type="entry name" value="NAT_SF"/>
    <property type="match status" value="1"/>
</dbReference>
<comment type="similarity">
    <text evidence="8">Belongs to the binding-protein-dependent transport system permease family.</text>
</comment>
<proteinExistence type="inferred from homology"/>
<feature type="transmembrane region" description="Helical" evidence="8">
    <location>
        <begin position="263"/>
        <end position="291"/>
    </location>
</feature>
<evidence type="ECO:0000313" key="12">
    <source>
        <dbReference type="Proteomes" id="UP001500253"/>
    </source>
</evidence>
<evidence type="ECO:0000256" key="5">
    <source>
        <dbReference type="ARBA" id="ARBA00022970"/>
    </source>
</evidence>
<accession>A0ABP5SXC9</accession>
<evidence type="ECO:0000256" key="8">
    <source>
        <dbReference type="RuleBase" id="RU363032"/>
    </source>
</evidence>
<protein>
    <recommendedName>
        <fullName evidence="13">Amino acid ABC transporter permease</fullName>
    </recommendedName>
</protein>
<dbReference type="Gene3D" id="3.40.630.30">
    <property type="match status" value="1"/>
</dbReference>
<feature type="transmembrane region" description="Helical" evidence="8">
    <location>
        <begin position="451"/>
        <end position="476"/>
    </location>
</feature>
<dbReference type="PANTHER" id="PTHR30614">
    <property type="entry name" value="MEMBRANE COMPONENT OF AMINO ACID ABC TRANSPORTER"/>
    <property type="match status" value="1"/>
</dbReference>
<sequence length="522" mass="57300">MTSVTRPPSSEPAPADLTVIQVSVSDPRVRPLLRELGHEYSTRYGKDAHAELARYPDEEFTPPRGGVLLLLLEDGEPVAGGAFRRYDGATAELKRIWTHSAHRRRGLARRVVAELEREAAARGYRRIYLTTGPRQPEARGLYLATGYTPLFDTEADPETIGPLPFEKHLTAADRGRAVAIEADATPADAIEADQARPDHARPDHARPDHDDLASLKVVPTRHYARWAAALAVLVVSVQFLHGLVTNPVWQWRVFGEYVLSETIVTAVGVTLQLTAYSMLLGFTLGTVLAFMRLSASPVLRTVAWTYVWIFRSIPMIVQLVFWFNLGALYRELGIGIPFGPVFWSVSSNDLIGTIGAALIGLSLHQAAYCAEIVRGGVLSVDQGQLEAAAALGIPRLRQIRRIVLPQAMRAILPTAGSEIISLLKGTSVVYVMAIGELFYQVKVIYGRNGMVIPLLMVATAWYVFLTSVLSVAQYYVERHYARGAERTPPPTPPERARRFLAGLRAAATQRRRPAAPLGGGHG</sequence>
<keyword evidence="2 8" id="KW-0813">Transport</keyword>
<dbReference type="InterPro" id="IPR016181">
    <property type="entry name" value="Acyl_CoA_acyltransferase"/>
</dbReference>
<dbReference type="CDD" id="cd06261">
    <property type="entry name" value="TM_PBP2"/>
    <property type="match status" value="1"/>
</dbReference>
<name>A0ABP5SXC9_9ACTN</name>
<evidence type="ECO:0000256" key="6">
    <source>
        <dbReference type="ARBA" id="ARBA00022989"/>
    </source>
</evidence>
<evidence type="ECO:0000259" key="10">
    <source>
        <dbReference type="PROSITE" id="PS51186"/>
    </source>
</evidence>
<evidence type="ECO:0000256" key="7">
    <source>
        <dbReference type="ARBA" id="ARBA00023136"/>
    </source>
</evidence>
<evidence type="ECO:0000256" key="4">
    <source>
        <dbReference type="ARBA" id="ARBA00022692"/>
    </source>
</evidence>
<keyword evidence="5" id="KW-0029">Amino-acid transport</keyword>
<evidence type="ECO:0000256" key="2">
    <source>
        <dbReference type="ARBA" id="ARBA00022448"/>
    </source>
</evidence>
<gene>
    <name evidence="11" type="ORF">GCM10010246_26950</name>
</gene>
<organism evidence="11 12">
    <name type="scientific">Streptomyces cuspidosporus</name>
    <dbReference type="NCBI Taxonomy" id="66882"/>
    <lineage>
        <taxon>Bacteria</taxon>
        <taxon>Bacillati</taxon>
        <taxon>Actinomycetota</taxon>
        <taxon>Actinomycetes</taxon>
        <taxon>Kitasatosporales</taxon>
        <taxon>Streptomycetaceae</taxon>
        <taxon>Streptomyces</taxon>
    </lineage>
</organism>
<dbReference type="InterPro" id="IPR000182">
    <property type="entry name" value="GNAT_dom"/>
</dbReference>
<dbReference type="PROSITE" id="PS50928">
    <property type="entry name" value="ABC_TM1"/>
    <property type="match status" value="1"/>
</dbReference>
<feature type="domain" description="N-acetyltransferase" evidence="10">
    <location>
        <begin position="20"/>
        <end position="170"/>
    </location>
</feature>
<evidence type="ECO:0008006" key="13">
    <source>
        <dbReference type="Google" id="ProtNLM"/>
    </source>
</evidence>
<keyword evidence="4 8" id="KW-0812">Transmembrane</keyword>
<comment type="subcellular location">
    <subcellularLocation>
        <location evidence="1 8">Cell membrane</location>
        <topology evidence="1 8">Multi-pass membrane protein</topology>
    </subcellularLocation>
</comment>
<dbReference type="SUPFAM" id="SSF55729">
    <property type="entry name" value="Acyl-CoA N-acyltransferases (Nat)"/>
    <property type="match status" value="1"/>
</dbReference>
<dbReference type="InterPro" id="IPR043429">
    <property type="entry name" value="ArtM/GltK/GlnP/TcyL/YhdX-like"/>
</dbReference>
<dbReference type="NCBIfam" id="TIGR01726">
    <property type="entry name" value="HEQRo_perm_3TM"/>
    <property type="match status" value="1"/>
</dbReference>
<feature type="transmembrane region" description="Helical" evidence="8">
    <location>
        <begin position="303"/>
        <end position="323"/>
    </location>
</feature>
<feature type="transmembrane region" description="Helical" evidence="8">
    <location>
        <begin position="223"/>
        <end position="243"/>
    </location>
</feature>
<dbReference type="SUPFAM" id="SSF161098">
    <property type="entry name" value="MetI-like"/>
    <property type="match status" value="1"/>
</dbReference>
<evidence type="ECO:0000256" key="3">
    <source>
        <dbReference type="ARBA" id="ARBA00022475"/>
    </source>
</evidence>
<dbReference type="InterPro" id="IPR000515">
    <property type="entry name" value="MetI-like"/>
</dbReference>
<dbReference type="Proteomes" id="UP001500253">
    <property type="component" value="Unassembled WGS sequence"/>
</dbReference>
<keyword evidence="3" id="KW-1003">Cell membrane</keyword>
<dbReference type="PROSITE" id="PS51186">
    <property type="entry name" value="GNAT"/>
    <property type="match status" value="1"/>
</dbReference>
<keyword evidence="12" id="KW-1185">Reference proteome</keyword>